<reference evidence="1 2" key="1">
    <citation type="journal article" date="2018" name="PLoS Genet.">
        <title>Population sequencing reveals clonal diversity and ancestral inbreeding in the grapevine cultivar Chardonnay.</title>
        <authorList>
            <person name="Roach M.J."/>
            <person name="Johnson D.L."/>
            <person name="Bohlmann J."/>
            <person name="van Vuuren H.J."/>
            <person name="Jones S.J."/>
            <person name="Pretorius I.S."/>
            <person name="Schmidt S.A."/>
            <person name="Borneman A.R."/>
        </authorList>
    </citation>
    <scope>NUCLEOTIDE SEQUENCE [LARGE SCALE GENOMIC DNA]</scope>
    <source>
        <strain evidence="2">cv. Chardonnay</strain>
        <tissue evidence="1">Leaf</tissue>
    </source>
</reference>
<dbReference type="InterPro" id="IPR012334">
    <property type="entry name" value="Pectin_lyas_fold"/>
</dbReference>
<dbReference type="EMBL" id="QGNW01000097">
    <property type="protein sequence ID" value="RVW97921.1"/>
    <property type="molecule type" value="Genomic_DNA"/>
</dbReference>
<comment type="caution">
    <text evidence="1">The sequence shown here is derived from an EMBL/GenBank/DDBJ whole genome shotgun (WGS) entry which is preliminary data.</text>
</comment>
<proteinExistence type="predicted"/>
<dbReference type="Gene3D" id="2.160.20.10">
    <property type="entry name" value="Single-stranded right-handed beta-helix, Pectin lyase-like"/>
    <property type="match status" value="1"/>
</dbReference>
<evidence type="ECO:0000313" key="2">
    <source>
        <dbReference type="Proteomes" id="UP000288805"/>
    </source>
</evidence>
<dbReference type="AlphaFoldDB" id="A0A438IML5"/>
<name>A0A438IML5_VITVI</name>
<protein>
    <submittedName>
        <fullName evidence="1">Uncharacterized protein</fullName>
    </submittedName>
</protein>
<sequence>MDDWNKTRGTMVYLEQDYSGKGSTVNKRVKWSQHNLIESKMQPYTRANFIQDKWLATQPGTNY</sequence>
<dbReference type="Proteomes" id="UP000288805">
    <property type="component" value="Unassembled WGS sequence"/>
</dbReference>
<evidence type="ECO:0000313" key="1">
    <source>
        <dbReference type="EMBL" id="RVW97921.1"/>
    </source>
</evidence>
<organism evidence="1 2">
    <name type="scientific">Vitis vinifera</name>
    <name type="common">Grape</name>
    <dbReference type="NCBI Taxonomy" id="29760"/>
    <lineage>
        <taxon>Eukaryota</taxon>
        <taxon>Viridiplantae</taxon>
        <taxon>Streptophyta</taxon>
        <taxon>Embryophyta</taxon>
        <taxon>Tracheophyta</taxon>
        <taxon>Spermatophyta</taxon>
        <taxon>Magnoliopsida</taxon>
        <taxon>eudicotyledons</taxon>
        <taxon>Gunneridae</taxon>
        <taxon>Pentapetalae</taxon>
        <taxon>rosids</taxon>
        <taxon>Vitales</taxon>
        <taxon>Vitaceae</taxon>
        <taxon>Viteae</taxon>
        <taxon>Vitis</taxon>
    </lineage>
</organism>
<accession>A0A438IML5</accession>
<gene>
    <name evidence="1" type="ORF">CK203_021287</name>
</gene>